<comment type="caution">
    <text evidence="2">The sequence shown here is derived from an EMBL/GenBank/DDBJ whole genome shotgun (WGS) entry which is preliminary data.</text>
</comment>
<dbReference type="InterPro" id="IPR029058">
    <property type="entry name" value="AB_hydrolase_fold"/>
</dbReference>
<accession>A0A8H7TUJ2</accession>
<dbReference type="Proteomes" id="UP000616885">
    <property type="component" value="Unassembled WGS sequence"/>
</dbReference>
<feature type="compositionally biased region" description="Low complexity" evidence="1">
    <location>
        <begin position="96"/>
        <end position="125"/>
    </location>
</feature>
<dbReference type="AlphaFoldDB" id="A0A8H7TUJ2"/>
<evidence type="ECO:0000256" key="1">
    <source>
        <dbReference type="SAM" id="MobiDB-lite"/>
    </source>
</evidence>
<dbReference type="EMBL" id="JADCTT010000002">
    <property type="protein sequence ID" value="KAF9757738.1"/>
    <property type="molecule type" value="Genomic_DNA"/>
</dbReference>
<gene>
    <name evidence="2" type="ORF">IM811_008682</name>
</gene>
<organism evidence="2 3">
    <name type="scientific">Bionectria ochroleuca</name>
    <name type="common">Gliocladium roseum</name>
    <dbReference type="NCBI Taxonomy" id="29856"/>
    <lineage>
        <taxon>Eukaryota</taxon>
        <taxon>Fungi</taxon>
        <taxon>Dikarya</taxon>
        <taxon>Ascomycota</taxon>
        <taxon>Pezizomycotina</taxon>
        <taxon>Sordariomycetes</taxon>
        <taxon>Hypocreomycetidae</taxon>
        <taxon>Hypocreales</taxon>
        <taxon>Bionectriaceae</taxon>
        <taxon>Clonostachys</taxon>
    </lineage>
</organism>
<evidence type="ECO:0000313" key="2">
    <source>
        <dbReference type="EMBL" id="KAF9757738.1"/>
    </source>
</evidence>
<sequence length="125" mass="13898">MLCNDPLKYWQTGAPKGQTTLVSRLVNVEYWESQCKSWFPEGGYGIEKGKTEADVNRYTGGWFAKNTTRLMDTNGQRDPWRDVTVSSIYRPGGPLESTPSTRSASSPAEFTAPTTTGRTGTPTRR</sequence>
<proteinExistence type="predicted"/>
<feature type="region of interest" description="Disordered" evidence="1">
    <location>
        <begin position="88"/>
        <end position="125"/>
    </location>
</feature>
<dbReference type="Gene3D" id="3.40.50.1820">
    <property type="entry name" value="alpha/beta hydrolase"/>
    <property type="match status" value="1"/>
</dbReference>
<protein>
    <submittedName>
        <fullName evidence="2">Uncharacterized protein</fullName>
    </submittedName>
</protein>
<evidence type="ECO:0000313" key="3">
    <source>
        <dbReference type="Proteomes" id="UP000616885"/>
    </source>
</evidence>
<name>A0A8H7TUJ2_BIOOC</name>
<reference evidence="2" key="1">
    <citation type="submission" date="2020-10" db="EMBL/GenBank/DDBJ databases">
        <title>High-Quality Genome Resource of Clonostachys rosea strain S41 by Oxford Nanopore Long-Read Sequencing.</title>
        <authorList>
            <person name="Wang H."/>
        </authorList>
    </citation>
    <scope>NUCLEOTIDE SEQUENCE</scope>
    <source>
        <strain evidence="2">S41</strain>
    </source>
</reference>